<dbReference type="PANTHER" id="PTHR12091">
    <property type="entry name" value="MELANIN-CONCENTRATING HORMONE"/>
    <property type="match status" value="1"/>
</dbReference>
<evidence type="ECO:0000313" key="6">
    <source>
        <dbReference type="Proteomes" id="UP000314294"/>
    </source>
</evidence>
<dbReference type="Proteomes" id="UP000314294">
    <property type="component" value="Unassembled WGS sequence"/>
</dbReference>
<dbReference type="GO" id="GO:0007268">
    <property type="term" value="P:chemical synaptic transmission"/>
    <property type="evidence" value="ECO:0007669"/>
    <property type="project" value="InterPro"/>
</dbReference>
<dbReference type="GO" id="GO:0007218">
    <property type="term" value="P:neuropeptide signaling pathway"/>
    <property type="evidence" value="ECO:0007669"/>
    <property type="project" value="UniProtKB-KW"/>
</dbReference>
<evidence type="ECO:0000256" key="2">
    <source>
        <dbReference type="ARBA" id="ARBA00022729"/>
    </source>
</evidence>
<feature type="signal peptide" evidence="4">
    <location>
        <begin position="1"/>
        <end position="24"/>
    </location>
</feature>
<keyword evidence="3" id="KW-0527">Neuropeptide</keyword>
<keyword evidence="2 4" id="KW-0732">Signal</keyword>
<dbReference type="PANTHER" id="PTHR12091:SF0">
    <property type="entry name" value="PRO-MCH"/>
    <property type="match status" value="1"/>
</dbReference>
<comment type="function">
    <text evidence="1">Plays a role in skin pigmentation by antagonizing the action of melanotropin alpha. Induces melanin concentration within the melanophores. May participate in the control of the hypothalamo-pituitary adrenal gland axis by inhibiting the release of ACTH.</text>
</comment>
<proteinExistence type="predicted"/>
<evidence type="ECO:0000256" key="3">
    <source>
        <dbReference type="ARBA" id="ARBA00023320"/>
    </source>
</evidence>
<keyword evidence="6" id="KW-1185">Reference proteome</keyword>
<evidence type="ECO:0000256" key="1">
    <source>
        <dbReference type="ARBA" id="ARBA00002122"/>
    </source>
</evidence>
<dbReference type="GO" id="GO:0030354">
    <property type="term" value="F:melanin-concentrating hormone activity"/>
    <property type="evidence" value="ECO:0007669"/>
    <property type="project" value="InterPro"/>
</dbReference>
<sequence length="202" mass="21627">MRRSLTSAIFAAALLCECYALSAASPMGKADGGGGSLEQEAYASLLSNEASESDVGNGDVATAGKSGGPRVIVVADPSLWRELLRGGAPRGGLSVFKRRTDDNGQLIERRDAGRDLNIPILRRDPMRCMVGRLDVCEPDELLIATGRRKRPWFYRKTTKGSATPLSAASRSMRFRGEVFSTSTDKTLSLCDSVSPNTAGDQL</sequence>
<accession>A0A4Z2F769</accession>
<dbReference type="OrthoDB" id="8639774at2759"/>
<protein>
    <submittedName>
        <fullName evidence="5">Pro-MCH</fullName>
    </submittedName>
</protein>
<organism evidence="5 6">
    <name type="scientific">Liparis tanakae</name>
    <name type="common">Tanaka's snailfish</name>
    <dbReference type="NCBI Taxonomy" id="230148"/>
    <lineage>
        <taxon>Eukaryota</taxon>
        <taxon>Metazoa</taxon>
        <taxon>Chordata</taxon>
        <taxon>Craniata</taxon>
        <taxon>Vertebrata</taxon>
        <taxon>Euteleostomi</taxon>
        <taxon>Actinopterygii</taxon>
        <taxon>Neopterygii</taxon>
        <taxon>Teleostei</taxon>
        <taxon>Neoteleostei</taxon>
        <taxon>Acanthomorphata</taxon>
        <taxon>Eupercaria</taxon>
        <taxon>Perciformes</taxon>
        <taxon>Cottioidei</taxon>
        <taxon>Cottales</taxon>
        <taxon>Liparidae</taxon>
        <taxon>Liparis</taxon>
    </lineage>
</organism>
<dbReference type="GO" id="GO:0045202">
    <property type="term" value="C:synapse"/>
    <property type="evidence" value="ECO:0007669"/>
    <property type="project" value="GOC"/>
</dbReference>
<dbReference type="GO" id="GO:0031777">
    <property type="term" value="F:type 1 melanin-concentrating hormone receptor binding"/>
    <property type="evidence" value="ECO:0007669"/>
    <property type="project" value="TreeGrafter"/>
</dbReference>
<comment type="caution">
    <text evidence="5">The sequence shown here is derived from an EMBL/GenBank/DDBJ whole genome shotgun (WGS) entry which is preliminary data.</text>
</comment>
<dbReference type="InterPro" id="IPR005456">
    <property type="entry name" value="Prepro-melanin_conc_hormone"/>
</dbReference>
<name>A0A4Z2F769_9TELE</name>
<dbReference type="AlphaFoldDB" id="A0A4Z2F769"/>
<gene>
    <name evidence="5" type="primary">mch</name>
    <name evidence="5" type="ORF">EYF80_053154</name>
</gene>
<dbReference type="EMBL" id="SRLO01001585">
    <property type="protein sequence ID" value="TNN36683.1"/>
    <property type="molecule type" value="Genomic_DNA"/>
</dbReference>
<feature type="chain" id="PRO_5021451484" evidence="4">
    <location>
        <begin position="25"/>
        <end position="202"/>
    </location>
</feature>
<reference evidence="5 6" key="1">
    <citation type="submission" date="2019-03" db="EMBL/GenBank/DDBJ databases">
        <title>First draft genome of Liparis tanakae, snailfish: a comprehensive survey of snailfish specific genes.</title>
        <authorList>
            <person name="Kim W."/>
            <person name="Song I."/>
            <person name="Jeong J.-H."/>
            <person name="Kim D."/>
            <person name="Kim S."/>
            <person name="Ryu S."/>
            <person name="Song J.Y."/>
            <person name="Lee S.K."/>
        </authorList>
    </citation>
    <scope>NUCLEOTIDE SEQUENCE [LARGE SCALE GENOMIC DNA]</scope>
    <source>
        <tissue evidence="5">Muscle</tissue>
    </source>
</reference>
<evidence type="ECO:0000313" key="5">
    <source>
        <dbReference type="EMBL" id="TNN36683.1"/>
    </source>
</evidence>
<evidence type="ECO:0000256" key="4">
    <source>
        <dbReference type="SAM" id="SignalP"/>
    </source>
</evidence>